<dbReference type="Gene3D" id="3.40.190.10">
    <property type="entry name" value="Periplasmic binding protein-like II"/>
    <property type="match status" value="1"/>
</dbReference>
<feature type="transmembrane region" description="Helical" evidence="1">
    <location>
        <begin position="311"/>
        <end position="335"/>
    </location>
</feature>
<dbReference type="OrthoDB" id="2093528at2759"/>
<gene>
    <name evidence="3" type="ORF">N0V93_001369</name>
</gene>
<feature type="transmembrane region" description="Helical" evidence="1">
    <location>
        <begin position="355"/>
        <end position="375"/>
    </location>
</feature>
<keyword evidence="1" id="KW-0812">Transmembrane</keyword>
<accession>A0A9W9D2J7</accession>
<feature type="domain" description="SsuA/THI5-like" evidence="2">
    <location>
        <begin position="960"/>
        <end position="1012"/>
    </location>
</feature>
<comment type="caution">
    <text evidence="3">The sequence shown here is derived from an EMBL/GenBank/DDBJ whole genome shotgun (WGS) entry which is preliminary data.</text>
</comment>
<evidence type="ECO:0000313" key="3">
    <source>
        <dbReference type="EMBL" id="KAJ4397145.1"/>
    </source>
</evidence>
<dbReference type="EMBL" id="JAPEVB010000001">
    <property type="protein sequence ID" value="KAJ4397145.1"/>
    <property type="molecule type" value="Genomic_DNA"/>
</dbReference>
<dbReference type="Proteomes" id="UP001140453">
    <property type="component" value="Unassembled WGS sequence"/>
</dbReference>
<protein>
    <recommendedName>
        <fullName evidence="2">SsuA/THI5-like domain-containing protein</fullName>
    </recommendedName>
</protein>
<evidence type="ECO:0000313" key="4">
    <source>
        <dbReference type="Proteomes" id="UP001140453"/>
    </source>
</evidence>
<proteinExistence type="predicted"/>
<dbReference type="AlphaFoldDB" id="A0A9W9D2J7"/>
<reference evidence="3" key="1">
    <citation type="submission" date="2022-10" db="EMBL/GenBank/DDBJ databases">
        <title>Tapping the CABI collections for fungal endophytes: first genome assemblies for Collariella, Neodidymelliopsis, Ascochyta clinopodiicola, Didymella pomorum, Didymosphaeria variabile, Neocosmospora piperis and Neocucurbitaria cava.</title>
        <authorList>
            <person name="Hill R."/>
        </authorList>
    </citation>
    <scope>NUCLEOTIDE SEQUENCE</scope>
    <source>
        <strain evidence="3">IMI 355082</strain>
    </source>
</reference>
<keyword evidence="4" id="KW-1185">Reference proteome</keyword>
<keyword evidence="1" id="KW-0472">Membrane</keyword>
<name>A0A9W9D2J7_9PEZI</name>
<dbReference type="InterPro" id="IPR015168">
    <property type="entry name" value="SsuA/THI5"/>
</dbReference>
<dbReference type="Pfam" id="PF09084">
    <property type="entry name" value="NMT1"/>
    <property type="match status" value="1"/>
</dbReference>
<feature type="transmembrane region" description="Helical" evidence="1">
    <location>
        <begin position="798"/>
        <end position="825"/>
    </location>
</feature>
<sequence length="1212" mass="132896">MEAVTVPDGYELIDVQQPDGTVVTVRRKIATWQLAHRDSLMSSRPSSSTPSFRTVISRTSDGRLARVQRPVRDVPASPGTCSRLSQARSAARRASVCSSVFSVEPARDTMRSTMTIVEGALAEQLSCEPTQRGRRDVSTFTTASGTAISGTSGDIQIGHMEEVNEYGNDSDYASSDYDEELDSCSEDGQIGDEFTKSGYRKSYGSCALFEIANFTQPKLVDIEANQFKAVDVDSPRPKVIDMDATQSNVVDIDAKALPSPPSTAYFPTRDTVSWGYAARLRAHERYALQGLSSSDSKSSLWARRLGQGSSYLMAGFSIILPAAFLALGILLMSMNGRAVSHFTSTLVKVVGIADTIWPVVFAAVVAQCFKTWFLVKADRWRPLPAQVTQPGKMAQRLQAMCLLVFLVWCLSPFGSQALQRACGYKTTTNQTSTDVWYVDRTGYNPMWSANSTLAMSAADRSELVQLISEKYIGSLAPSTVLSDKSGQTAARSLSAPALSYAGEPTSGRKVDAINSASLLSLQDSNWTRIRDSVVDSSVETLSFSLITSRFEFTCNDWNLRLRHIGNTTSATNMSYSESQTLGMSMSGGDNSTSPMNTVHFASLNKITNANGTTLASRSINSTRVRNETWEYSSIQCEFQQNFYSKPIQCKRDQSTGTRACTQSAQQSLIVSSTGLSGTELGDFAQAFVYANPSTGEREPTATEKYVQNGGSVDPIFLTNKRATPALLNLSTTVSPTEFARNFGDLFNTWVSLGYCPQCTSDILAGNNTNIPANLQPFYRQVNATTMGAGEPVFVVNWAWIYVLIAFSASLLVVAVASVAIEAIVLARSVSEKDINTEGHGDERGYQSGQPAHLQLPKSCSNFTSCQPSPQWAKGVVQDIEAATGYTEQMRISPVRRGQGRGIDLTFLSVNRPRDIFDRMSGGKEFDASELSLSEYICQHATGKRDFKAIPVFPSRLFRHSFIVVNSRSIQSPKDLSGKTIGVQLYTMTAAVWIRALLKQHGVDLSSVRWIQGSMESGQRYGKPMAMPLVSPVNISENDTGKSLSQLLEEGEIDATIGADLPPCLGKAEHVKRLFPDFKEVEKAYFRETGIFPIMHAVVVRREILEKYPWIATSLYNALDDSKEVGRLRMRFCSCLRYMLPWLPSELDEIDEVFPGGDPWINGVEPNRKTLEALVEALHDQGMIADKPTLEELFAPVHGQNWKIGLGTAMVTK</sequence>
<feature type="transmembrane region" description="Helical" evidence="1">
    <location>
        <begin position="396"/>
        <end position="414"/>
    </location>
</feature>
<evidence type="ECO:0000256" key="1">
    <source>
        <dbReference type="SAM" id="Phobius"/>
    </source>
</evidence>
<keyword evidence="1" id="KW-1133">Transmembrane helix</keyword>
<organism evidence="3 4">
    <name type="scientific">Gnomoniopsis smithogilvyi</name>
    <dbReference type="NCBI Taxonomy" id="1191159"/>
    <lineage>
        <taxon>Eukaryota</taxon>
        <taxon>Fungi</taxon>
        <taxon>Dikarya</taxon>
        <taxon>Ascomycota</taxon>
        <taxon>Pezizomycotina</taxon>
        <taxon>Sordariomycetes</taxon>
        <taxon>Sordariomycetidae</taxon>
        <taxon>Diaporthales</taxon>
        <taxon>Gnomoniaceae</taxon>
        <taxon>Gnomoniopsis</taxon>
    </lineage>
</organism>
<dbReference type="SUPFAM" id="SSF53850">
    <property type="entry name" value="Periplasmic binding protein-like II"/>
    <property type="match status" value="1"/>
</dbReference>
<evidence type="ECO:0000259" key="2">
    <source>
        <dbReference type="Pfam" id="PF09084"/>
    </source>
</evidence>